<gene>
    <name evidence="12" type="ORF">BaOVIS_006710</name>
</gene>
<dbReference type="InterPro" id="IPR050173">
    <property type="entry name" value="ABC_transporter_C-like"/>
</dbReference>
<dbReference type="InterPro" id="IPR003439">
    <property type="entry name" value="ABC_transporter-like_ATP-bd"/>
</dbReference>
<keyword evidence="8 9" id="KW-0472">Membrane</keyword>
<dbReference type="InterPro" id="IPR036640">
    <property type="entry name" value="ABC1_TM_sf"/>
</dbReference>
<feature type="domain" description="ABC transmembrane type-1" evidence="11">
    <location>
        <begin position="884"/>
        <end position="1129"/>
    </location>
</feature>
<feature type="transmembrane region" description="Helical" evidence="9">
    <location>
        <begin position="116"/>
        <end position="137"/>
    </location>
</feature>
<dbReference type="GO" id="GO:0005524">
    <property type="term" value="F:ATP binding"/>
    <property type="evidence" value="ECO:0007669"/>
    <property type="project" value="UniProtKB-KW"/>
</dbReference>
<evidence type="ECO:0000256" key="6">
    <source>
        <dbReference type="ARBA" id="ARBA00022840"/>
    </source>
</evidence>
<feature type="transmembrane region" description="Helical" evidence="9">
    <location>
        <begin position="298"/>
        <end position="320"/>
    </location>
</feature>
<dbReference type="SUPFAM" id="SSF90123">
    <property type="entry name" value="ABC transporter transmembrane region"/>
    <property type="match status" value="2"/>
</dbReference>
<feature type="domain" description="ABC transporter" evidence="10">
    <location>
        <begin position="495"/>
        <end position="762"/>
    </location>
</feature>
<evidence type="ECO:0000256" key="1">
    <source>
        <dbReference type="ARBA" id="ARBA00004141"/>
    </source>
</evidence>
<dbReference type="InterPro" id="IPR027417">
    <property type="entry name" value="P-loop_NTPase"/>
</dbReference>
<dbReference type="Gene3D" id="3.40.50.300">
    <property type="entry name" value="P-loop containing nucleotide triphosphate hydrolases"/>
    <property type="match status" value="2"/>
</dbReference>
<dbReference type="PANTHER" id="PTHR24223">
    <property type="entry name" value="ATP-BINDING CASSETTE SUB-FAMILY C"/>
    <property type="match status" value="1"/>
</dbReference>
<comment type="similarity">
    <text evidence="2">Belongs to the ABC transporter superfamily. ABCC family. Conjugate transporter (TC 3.A.1.208) subfamily.</text>
</comment>
<evidence type="ECO:0000256" key="8">
    <source>
        <dbReference type="ARBA" id="ARBA00023136"/>
    </source>
</evidence>
<dbReference type="PANTHER" id="PTHR24223:SF456">
    <property type="entry name" value="MULTIDRUG RESISTANCE-ASSOCIATED PROTEIN LETHAL(2)03659"/>
    <property type="match status" value="1"/>
</dbReference>
<dbReference type="OrthoDB" id="4865934at2759"/>
<sequence>MLFRRRSPVGANPKVSRKLRYFEDWDPLRYVFMSWVYSWVDYIAEGKCNLKSLHPLPTADELSQWQVAFSKHISDGVLMLEQCESRYSGKSSNEHKSRYKGSIFLRAIFLTFWRRALLTLFGSFCVSIISMTTAILLKYLFDLLSSDSESHTHSLTRVFLIVAVVVVVEIVHSILDQHVQLYVHRLEICMEASISITLFQHGLCYRRHYSSALASRGPFHSCDGVIHYHDGSNKSCSRHSLSCPARRHQNRELPPSMYTHMVLDATSITLVVESAISLVKFLCSFGAGVGFVKGVMGFPILLPTVTVVVSVLTMMFLELINGSLRHYSLESMDSRVSVSSDVLGNLQLCATMGIDDVGYRLVENSREDELSVLRVQLFLRYLSRSVERSIGILLFWVFVYVFNREITMVQPGGELKFHLSELISIIFIISNIVVSCKHLPKGFRQFIESATSYGRIESFLRNCSPNFYLDAGNDDVDLNAVREPVSGDISSDTVVYYKDASFSYYSTRQQLLTDEQDGCFPVLKSLDFVLKRKDICLITGNQGSGKTSFIKSILGEMTLVSGSMAVAPLSTGMPIFYSSQDVWLPSGTIRSIITFGHIYDEEVYNTVVRCVELESDFKSWSEGDMRHISERGHSLSGGQRVRIGLARALYAYMIFSKANEQLEDRCCFLVCLDEPLEGLDANVSQSILYRLFNTTDGLLIRDDISVVMSMSSVSLDIAMVRDSFKRLVNITVGVLEDGKLHSSESLGKSCEADKHTEVPAKMTGVEGISYHSFNRMSTRFSCAVPIQHLTVDGVVSDVARLSMTSTDKQSHEEGDIASTWSAYAVYLKAVGRLLFAVFTMFLLLSNTTVNLKLLITARWVDGMRSVKTKESIHGMIHHHENHYFWITVLTFASLGCFGVVIFLAVAASLAGSRSIYSFAIKSVFHKKISELRLKSSMGALMTFLTSDIHIIDELINVYVYETIFSFLSFLVKLASLCYIVPYAVPVPLVTFWLLYHYAHRKVFRSLKILQRLMLEANTNVNNVYGEVMSGSSVYRSFCKERLWLNDIRARSDEYYRTIFLKAAYTTWAALVTRLSVSVMLAVFISIPILWSYMTNTDLNVAHLGVAMSMCLGFGHSLQALIVNYSHLEKYMCSVTRFENYFLQDGVSLSEKFETMGESVLSGFRSLDTHRVMQPDDTIVVKDADIIHDTGDDKEHNCVKMIIGEVSSIDQDDAYVVEQLLRRRRAEYRAFAFRRYTSIFGWFTYKPRIDVLDPLLYLPPIPGTLELHDVNVADESYTGVSSFSYRLKDVTAIANVGDVVGIIGRTGAGKSTLLGVIQNVVPTTGGAVLLNGQDIRGIPRRVLRHLIGVLPQLPFIFKGWTLRRFLDPRMLYNDDEIMDAVACCGLLDIVSEFATNEILDTVLVSEDVAARHRLFLAPPLLPLSVNPCEQCSCVILNPEASSERHVVLSSSQQRQLVFVRLLLYRKTFRLLLIDEPPWTNRRDEDVEDLSSSIACEQSINSLIRRYFSHCITFIVAHDRHALRCCSRIWHVQEGVVGEGDSVEQLLERHFSE</sequence>
<proteinExistence type="inferred from homology"/>
<keyword evidence="3" id="KW-0813">Transport</keyword>
<dbReference type="PROSITE" id="PS50893">
    <property type="entry name" value="ABC_TRANSPORTER_2"/>
    <property type="match status" value="2"/>
</dbReference>
<keyword evidence="5" id="KW-0547">Nucleotide-binding</keyword>
<evidence type="ECO:0000256" key="9">
    <source>
        <dbReference type="SAM" id="Phobius"/>
    </source>
</evidence>
<feature type="transmembrane region" description="Helical" evidence="9">
    <location>
        <begin position="1070"/>
        <end position="1093"/>
    </location>
</feature>
<dbReference type="SUPFAM" id="SSF52540">
    <property type="entry name" value="P-loop containing nucleoside triphosphate hydrolases"/>
    <property type="match status" value="2"/>
</dbReference>
<feature type="transmembrane region" description="Helical" evidence="9">
    <location>
        <begin position="833"/>
        <end position="855"/>
    </location>
</feature>
<feature type="transmembrane region" description="Helical" evidence="9">
    <location>
        <begin position="883"/>
        <end position="910"/>
    </location>
</feature>
<dbReference type="Proteomes" id="UP001057455">
    <property type="component" value="Unassembled WGS sequence"/>
</dbReference>
<feature type="domain" description="ABC transporter" evidence="10">
    <location>
        <begin position="1264"/>
        <end position="1551"/>
    </location>
</feature>
<evidence type="ECO:0000256" key="5">
    <source>
        <dbReference type="ARBA" id="ARBA00022741"/>
    </source>
</evidence>
<evidence type="ECO:0000256" key="2">
    <source>
        <dbReference type="ARBA" id="ARBA00009726"/>
    </source>
</evidence>
<feature type="transmembrane region" description="Helical" evidence="9">
    <location>
        <begin position="270"/>
        <end position="292"/>
    </location>
</feature>
<dbReference type="InterPro" id="IPR017871">
    <property type="entry name" value="ABC_transporter-like_CS"/>
</dbReference>
<keyword evidence="7 9" id="KW-1133">Transmembrane helix</keyword>
<organism evidence="12 13">
    <name type="scientific">Babesia ovis</name>
    <dbReference type="NCBI Taxonomy" id="5869"/>
    <lineage>
        <taxon>Eukaryota</taxon>
        <taxon>Sar</taxon>
        <taxon>Alveolata</taxon>
        <taxon>Apicomplexa</taxon>
        <taxon>Aconoidasida</taxon>
        <taxon>Piroplasmida</taxon>
        <taxon>Babesiidae</taxon>
        <taxon>Babesia</taxon>
    </lineage>
</organism>
<dbReference type="InterPro" id="IPR011527">
    <property type="entry name" value="ABC1_TM_dom"/>
</dbReference>
<comment type="subcellular location">
    <subcellularLocation>
        <location evidence="1">Membrane</location>
        <topology evidence="1">Multi-pass membrane protein</topology>
    </subcellularLocation>
</comment>
<reference evidence="12" key="1">
    <citation type="submission" date="2019-12" db="EMBL/GenBank/DDBJ databases">
        <title>Genome sequence of Babesia ovis.</title>
        <authorList>
            <person name="Yamagishi J."/>
            <person name="Sevinc F."/>
            <person name="Xuan X."/>
        </authorList>
    </citation>
    <scope>NUCLEOTIDE SEQUENCE</scope>
    <source>
        <strain evidence="12">Selcuk</strain>
    </source>
</reference>
<dbReference type="PROSITE" id="PS00211">
    <property type="entry name" value="ABC_TRANSPORTER_1"/>
    <property type="match status" value="1"/>
</dbReference>
<evidence type="ECO:0000313" key="13">
    <source>
        <dbReference type="Proteomes" id="UP001057455"/>
    </source>
</evidence>
<feature type="transmembrane region" description="Helical" evidence="9">
    <location>
        <begin position="415"/>
        <end position="434"/>
    </location>
</feature>
<feature type="transmembrane region" description="Helical" evidence="9">
    <location>
        <begin position="1099"/>
        <end position="1121"/>
    </location>
</feature>
<dbReference type="Gene3D" id="1.20.1560.10">
    <property type="entry name" value="ABC transporter type 1, transmembrane domain"/>
    <property type="match status" value="2"/>
</dbReference>
<accession>A0A9W5TB76</accession>
<dbReference type="SMART" id="SM00382">
    <property type="entry name" value="AAA"/>
    <property type="match status" value="2"/>
</dbReference>
<comment type="caution">
    <text evidence="12">The sequence shown here is derived from an EMBL/GenBank/DDBJ whole genome shotgun (WGS) entry which is preliminary data.</text>
</comment>
<feature type="transmembrane region" description="Helical" evidence="9">
    <location>
        <begin position="386"/>
        <end position="403"/>
    </location>
</feature>
<keyword evidence="13" id="KW-1185">Reference proteome</keyword>
<protein>
    <submittedName>
        <fullName evidence="12">ABC transporter family protein</fullName>
    </submittedName>
</protein>
<dbReference type="Pfam" id="PF00005">
    <property type="entry name" value="ABC_tran"/>
    <property type="match status" value="2"/>
</dbReference>
<feature type="transmembrane region" description="Helical" evidence="9">
    <location>
        <begin position="157"/>
        <end position="175"/>
    </location>
</feature>
<dbReference type="Pfam" id="PF00664">
    <property type="entry name" value="ABC_membrane"/>
    <property type="match status" value="1"/>
</dbReference>
<dbReference type="GO" id="GO:0016887">
    <property type="term" value="F:ATP hydrolysis activity"/>
    <property type="evidence" value="ECO:0007669"/>
    <property type="project" value="InterPro"/>
</dbReference>
<dbReference type="GO" id="GO:0016020">
    <property type="term" value="C:membrane"/>
    <property type="evidence" value="ECO:0007669"/>
    <property type="project" value="UniProtKB-SubCell"/>
</dbReference>
<keyword evidence="4 9" id="KW-0812">Transmembrane</keyword>
<dbReference type="InterPro" id="IPR003593">
    <property type="entry name" value="AAA+_ATPase"/>
</dbReference>
<dbReference type="PROSITE" id="PS50929">
    <property type="entry name" value="ABC_TM1F"/>
    <property type="match status" value="1"/>
</dbReference>
<evidence type="ECO:0000256" key="4">
    <source>
        <dbReference type="ARBA" id="ARBA00022692"/>
    </source>
</evidence>
<evidence type="ECO:0000259" key="11">
    <source>
        <dbReference type="PROSITE" id="PS50929"/>
    </source>
</evidence>
<dbReference type="EMBL" id="BLIY01000006">
    <property type="protein sequence ID" value="GFE53267.1"/>
    <property type="molecule type" value="Genomic_DNA"/>
</dbReference>
<keyword evidence="6" id="KW-0067">ATP-binding</keyword>
<evidence type="ECO:0000256" key="7">
    <source>
        <dbReference type="ARBA" id="ARBA00022989"/>
    </source>
</evidence>
<feature type="transmembrane region" description="Helical" evidence="9">
    <location>
        <begin position="963"/>
        <end position="995"/>
    </location>
</feature>
<evidence type="ECO:0000256" key="3">
    <source>
        <dbReference type="ARBA" id="ARBA00022448"/>
    </source>
</evidence>
<evidence type="ECO:0000259" key="10">
    <source>
        <dbReference type="PROSITE" id="PS50893"/>
    </source>
</evidence>
<dbReference type="GO" id="GO:0140359">
    <property type="term" value="F:ABC-type transporter activity"/>
    <property type="evidence" value="ECO:0007669"/>
    <property type="project" value="InterPro"/>
</dbReference>
<evidence type="ECO:0000313" key="12">
    <source>
        <dbReference type="EMBL" id="GFE53267.1"/>
    </source>
</evidence>
<name>A0A9W5TB76_BABOV</name>